<comment type="caution">
    <text evidence="1">The sequence shown here is derived from an EMBL/GenBank/DDBJ whole genome shotgun (WGS) entry which is preliminary data.</text>
</comment>
<dbReference type="Proteomes" id="UP000738349">
    <property type="component" value="Unassembled WGS sequence"/>
</dbReference>
<dbReference type="AlphaFoldDB" id="A0A9P9FU84"/>
<evidence type="ECO:0008006" key="3">
    <source>
        <dbReference type="Google" id="ProtNLM"/>
    </source>
</evidence>
<dbReference type="OrthoDB" id="5350673at2759"/>
<keyword evidence="2" id="KW-1185">Reference proteome</keyword>
<accession>A0A9P9FU84</accession>
<evidence type="ECO:0000313" key="1">
    <source>
        <dbReference type="EMBL" id="KAH7176086.1"/>
    </source>
</evidence>
<evidence type="ECO:0000313" key="2">
    <source>
        <dbReference type="Proteomes" id="UP000738349"/>
    </source>
</evidence>
<sequence>MVILATLIRIRRRCDLLSSHGGVDSLILKYVGEGLLRRTLFNDSSLESSASDLNSSPKPRWIRALRPDIRHPCALFGETRAHLGVAIPNAMMRPENSANHPSSVMQAIPSQAVPRKRIGFRKSRNGCLRLKPPNYYQCDEKVPCTPCIRHRIPCSVENASSKTPENADSS</sequence>
<gene>
    <name evidence="1" type="ORF">EDB81DRAFT_751490</name>
</gene>
<organism evidence="1 2">
    <name type="scientific">Dactylonectria macrodidyma</name>
    <dbReference type="NCBI Taxonomy" id="307937"/>
    <lineage>
        <taxon>Eukaryota</taxon>
        <taxon>Fungi</taxon>
        <taxon>Dikarya</taxon>
        <taxon>Ascomycota</taxon>
        <taxon>Pezizomycotina</taxon>
        <taxon>Sordariomycetes</taxon>
        <taxon>Hypocreomycetidae</taxon>
        <taxon>Hypocreales</taxon>
        <taxon>Nectriaceae</taxon>
        <taxon>Dactylonectria</taxon>
    </lineage>
</organism>
<reference evidence="1" key="1">
    <citation type="journal article" date="2021" name="Nat. Commun.">
        <title>Genetic determinants of endophytism in the Arabidopsis root mycobiome.</title>
        <authorList>
            <person name="Mesny F."/>
            <person name="Miyauchi S."/>
            <person name="Thiergart T."/>
            <person name="Pickel B."/>
            <person name="Atanasova L."/>
            <person name="Karlsson M."/>
            <person name="Huettel B."/>
            <person name="Barry K.W."/>
            <person name="Haridas S."/>
            <person name="Chen C."/>
            <person name="Bauer D."/>
            <person name="Andreopoulos W."/>
            <person name="Pangilinan J."/>
            <person name="LaButti K."/>
            <person name="Riley R."/>
            <person name="Lipzen A."/>
            <person name="Clum A."/>
            <person name="Drula E."/>
            <person name="Henrissat B."/>
            <person name="Kohler A."/>
            <person name="Grigoriev I.V."/>
            <person name="Martin F.M."/>
            <person name="Hacquard S."/>
        </authorList>
    </citation>
    <scope>NUCLEOTIDE SEQUENCE</scope>
    <source>
        <strain evidence="1">MPI-CAGE-AT-0147</strain>
    </source>
</reference>
<proteinExistence type="predicted"/>
<dbReference type="EMBL" id="JAGMUV010000001">
    <property type="protein sequence ID" value="KAH7176086.1"/>
    <property type="molecule type" value="Genomic_DNA"/>
</dbReference>
<protein>
    <recommendedName>
        <fullName evidence="3">Zn(2)-C6 fungal-type domain-containing protein</fullName>
    </recommendedName>
</protein>
<name>A0A9P9FU84_9HYPO</name>